<dbReference type="CDD" id="cd00570">
    <property type="entry name" value="GST_N_family"/>
    <property type="match status" value="1"/>
</dbReference>
<dbReference type="PANTHER" id="PTHR44188">
    <property type="entry name" value="GDAP1, ISOFORM A"/>
    <property type="match status" value="1"/>
</dbReference>
<keyword evidence="3" id="KW-0812">Transmembrane</keyword>
<dbReference type="Pfam" id="PF13409">
    <property type="entry name" value="GST_N_2"/>
    <property type="match status" value="1"/>
</dbReference>
<evidence type="ECO:0000256" key="3">
    <source>
        <dbReference type="SAM" id="Phobius"/>
    </source>
</evidence>
<keyword evidence="2" id="KW-0175">Coiled coil</keyword>
<organism evidence="6 7">
    <name type="scientific">Allacma fusca</name>
    <dbReference type="NCBI Taxonomy" id="39272"/>
    <lineage>
        <taxon>Eukaryota</taxon>
        <taxon>Metazoa</taxon>
        <taxon>Ecdysozoa</taxon>
        <taxon>Arthropoda</taxon>
        <taxon>Hexapoda</taxon>
        <taxon>Collembola</taxon>
        <taxon>Symphypleona</taxon>
        <taxon>Sminthuridae</taxon>
        <taxon>Allacma</taxon>
    </lineage>
</organism>
<dbReference type="SFLD" id="SFLDS00019">
    <property type="entry name" value="Glutathione_Transferase_(cytos"/>
    <property type="match status" value="1"/>
</dbReference>
<protein>
    <recommendedName>
        <fullName evidence="8">Ganglioside-induced differentiation-associated protein 1</fullName>
    </recommendedName>
</protein>
<comment type="caution">
    <text evidence="6">The sequence shown here is derived from an EMBL/GenBank/DDBJ whole genome shotgun (WGS) entry which is preliminary data.</text>
</comment>
<evidence type="ECO:0000256" key="1">
    <source>
        <dbReference type="ARBA" id="ARBA00007409"/>
    </source>
</evidence>
<name>A0A8J2KAT5_9HEXA</name>
<comment type="similarity">
    <text evidence="1">Belongs to the GST superfamily.</text>
</comment>
<dbReference type="InterPro" id="IPR004046">
    <property type="entry name" value="GST_C"/>
</dbReference>
<proteinExistence type="inferred from homology"/>
<keyword evidence="7" id="KW-1185">Reference proteome</keyword>
<dbReference type="PROSITE" id="PS50405">
    <property type="entry name" value="GST_CTER"/>
    <property type="match status" value="1"/>
</dbReference>
<sequence length="348" mass="40461">MASPNTDLVLYYFPHSFYSQKVVMYLHEKKIPFRTKLVNINTGKQFSPEFLAMSPRGEVPVLVDQNTRTIPDSQKIIDYLEDNFSNGNQKLVPNDPESKTRCEQLNHQIHALKVESLTYGSSMFNRMDLGLNPKFPFNTPKARQQMQDIVTHRVAVLRSQIKLYPQYAGVLNQKIAEIEENMALIRNRDKYESLLLQFEKVLDECEAELSTHEDQNWWLVSCKITIADISLAILLHRLWQLGFEFRMWERSRPTLAFYYKRIQRNSSFQKAISMSTEFNLSEFLRSPMGVGAVGFIAITAIALGGYYIWKNVDSSRFGFLNLFGVGKKRVPPHLKDIRFTEARQRYIP</sequence>
<feature type="transmembrane region" description="Helical" evidence="3">
    <location>
        <begin position="288"/>
        <end position="309"/>
    </location>
</feature>
<feature type="coiled-coil region" evidence="2">
    <location>
        <begin position="168"/>
        <end position="215"/>
    </location>
</feature>
<keyword evidence="3" id="KW-1133">Transmembrane helix</keyword>
<gene>
    <name evidence="6" type="ORF">AFUS01_LOCUS20410</name>
</gene>
<dbReference type="GO" id="GO:0008053">
    <property type="term" value="P:mitochondrial fusion"/>
    <property type="evidence" value="ECO:0007669"/>
    <property type="project" value="TreeGrafter"/>
</dbReference>
<dbReference type="GO" id="GO:0006626">
    <property type="term" value="P:protein targeting to mitochondrion"/>
    <property type="evidence" value="ECO:0007669"/>
    <property type="project" value="TreeGrafter"/>
</dbReference>
<evidence type="ECO:0008006" key="8">
    <source>
        <dbReference type="Google" id="ProtNLM"/>
    </source>
</evidence>
<dbReference type="InterPro" id="IPR010987">
    <property type="entry name" value="Glutathione-S-Trfase_C-like"/>
</dbReference>
<dbReference type="PANTHER" id="PTHR44188:SF1">
    <property type="entry name" value="GDAP1, ISOFORM A"/>
    <property type="match status" value="1"/>
</dbReference>
<reference evidence="6" key="1">
    <citation type="submission" date="2021-06" db="EMBL/GenBank/DDBJ databases">
        <authorList>
            <person name="Hodson N. C."/>
            <person name="Mongue J. A."/>
            <person name="Jaron S. K."/>
        </authorList>
    </citation>
    <scope>NUCLEOTIDE SEQUENCE</scope>
</reference>
<accession>A0A8J2KAT5</accession>
<evidence type="ECO:0000259" key="5">
    <source>
        <dbReference type="PROSITE" id="PS50405"/>
    </source>
</evidence>
<feature type="domain" description="GST N-terminal" evidence="4">
    <location>
        <begin position="6"/>
        <end position="88"/>
    </location>
</feature>
<dbReference type="GO" id="GO:0005741">
    <property type="term" value="C:mitochondrial outer membrane"/>
    <property type="evidence" value="ECO:0007669"/>
    <property type="project" value="TreeGrafter"/>
</dbReference>
<dbReference type="PROSITE" id="PS50404">
    <property type="entry name" value="GST_NTER"/>
    <property type="match status" value="1"/>
</dbReference>
<evidence type="ECO:0000313" key="6">
    <source>
        <dbReference type="EMBL" id="CAG7731851.1"/>
    </source>
</evidence>
<dbReference type="SFLD" id="SFLDG00358">
    <property type="entry name" value="Main_(cytGST)"/>
    <property type="match status" value="1"/>
</dbReference>
<evidence type="ECO:0000313" key="7">
    <source>
        <dbReference type="Proteomes" id="UP000708208"/>
    </source>
</evidence>
<dbReference type="Proteomes" id="UP000708208">
    <property type="component" value="Unassembled WGS sequence"/>
</dbReference>
<dbReference type="InterPro" id="IPR040079">
    <property type="entry name" value="Glutathione_S-Trfase"/>
</dbReference>
<feature type="domain" description="GST C-terminal" evidence="5">
    <location>
        <begin position="139"/>
        <end position="283"/>
    </location>
</feature>
<evidence type="ECO:0000259" key="4">
    <source>
        <dbReference type="PROSITE" id="PS50404"/>
    </source>
</evidence>
<evidence type="ECO:0000256" key="2">
    <source>
        <dbReference type="SAM" id="Coils"/>
    </source>
</evidence>
<dbReference type="Pfam" id="PF00043">
    <property type="entry name" value="GST_C"/>
    <property type="match status" value="1"/>
</dbReference>
<dbReference type="InterPro" id="IPR004045">
    <property type="entry name" value="Glutathione_S-Trfase_N"/>
</dbReference>
<dbReference type="AlphaFoldDB" id="A0A8J2KAT5"/>
<dbReference type="EMBL" id="CAJVCH010220208">
    <property type="protein sequence ID" value="CAG7731851.1"/>
    <property type="molecule type" value="Genomic_DNA"/>
</dbReference>
<dbReference type="GO" id="GO:0000266">
    <property type="term" value="P:mitochondrial fission"/>
    <property type="evidence" value="ECO:0007669"/>
    <property type="project" value="TreeGrafter"/>
</dbReference>
<keyword evidence="3" id="KW-0472">Membrane</keyword>
<dbReference type="OrthoDB" id="249703at2759"/>